<dbReference type="PANTHER" id="PTHR12236">
    <property type="entry name" value="STRUCTURAL CONTITUENT OF CUTICLE"/>
    <property type="match status" value="1"/>
</dbReference>
<dbReference type="PROSITE" id="PS51155">
    <property type="entry name" value="CHIT_BIND_RR_2"/>
    <property type="match status" value="1"/>
</dbReference>
<reference evidence="4" key="1">
    <citation type="submission" date="2022-01" db="EMBL/GenBank/DDBJ databases">
        <authorList>
            <person name="King R."/>
        </authorList>
    </citation>
    <scope>NUCLEOTIDE SEQUENCE</scope>
</reference>
<dbReference type="Gene3D" id="3.30.420.10">
    <property type="entry name" value="Ribonuclease H-like superfamily/Ribonuclease H"/>
    <property type="match status" value="1"/>
</dbReference>
<evidence type="ECO:0000313" key="4">
    <source>
        <dbReference type="EMBL" id="CAH1390700.1"/>
    </source>
</evidence>
<evidence type="ECO:0000313" key="5">
    <source>
        <dbReference type="Proteomes" id="UP001152798"/>
    </source>
</evidence>
<keyword evidence="1 2" id="KW-0193">Cuticle</keyword>
<feature type="region of interest" description="Disordered" evidence="3">
    <location>
        <begin position="35"/>
        <end position="61"/>
    </location>
</feature>
<dbReference type="InterPro" id="IPR000618">
    <property type="entry name" value="Insect_cuticle"/>
</dbReference>
<sequence length="404" mass="44438">MVPEPSPRGEGGKREWGGEADTQNYQFRYYVRDESTGDIKSQEETKQGGTVNGHYSVGEPTGDLRVVTYTADEGGFRADVKQDSAPAHKGKSNQQWLQKNIPEFISALDWPSGSSDLNPLGYGLWSEYEEGGSPASEDKARQTNSKSGVEFHWLPANPDDLQEGKIGTEDTSDVSEGNQSGIESTTNMSEQPSESNSEATTEHTSSTETNSESSTTEGSEMDIEIEKVSKESDSSSETFSTESSSETSNAISETPLSSSESTIASTESTENSMETSTMSAIEGKDTLQTDEESKTSTEDEQSAEAAESAPLSEEVLPPLQPSQMYLPVISYQNLPFLNLPMLDNTQGYSEKPPTIIYASQNFYNPWQWFGNSRRIARDVQQHVDQHIHTSTKGFQYPVIPRQYK</sequence>
<evidence type="ECO:0000256" key="2">
    <source>
        <dbReference type="PROSITE-ProRule" id="PRU00497"/>
    </source>
</evidence>
<organism evidence="4 5">
    <name type="scientific">Nezara viridula</name>
    <name type="common">Southern green stink bug</name>
    <name type="synonym">Cimex viridulus</name>
    <dbReference type="NCBI Taxonomy" id="85310"/>
    <lineage>
        <taxon>Eukaryota</taxon>
        <taxon>Metazoa</taxon>
        <taxon>Ecdysozoa</taxon>
        <taxon>Arthropoda</taxon>
        <taxon>Hexapoda</taxon>
        <taxon>Insecta</taxon>
        <taxon>Pterygota</taxon>
        <taxon>Neoptera</taxon>
        <taxon>Paraneoptera</taxon>
        <taxon>Hemiptera</taxon>
        <taxon>Heteroptera</taxon>
        <taxon>Panheteroptera</taxon>
        <taxon>Pentatomomorpha</taxon>
        <taxon>Pentatomoidea</taxon>
        <taxon>Pentatomidae</taxon>
        <taxon>Pentatominae</taxon>
        <taxon>Nezara</taxon>
    </lineage>
</organism>
<dbReference type="GO" id="GO:0042302">
    <property type="term" value="F:structural constituent of cuticle"/>
    <property type="evidence" value="ECO:0007669"/>
    <property type="project" value="UniProtKB-UniRule"/>
</dbReference>
<dbReference type="EMBL" id="OV725077">
    <property type="protein sequence ID" value="CAH1390700.1"/>
    <property type="molecule type" value="Genomic_DNA"/>
</dbReference>
<feature type="region of interest" description="Disordered" evidence="3">
    <location>
        <begin position="1"/>
        <end position="20"/>
    </location>
</feature>
<keyword evidence="5" id="KW-1185">Reference proteome</keyword>
<dbReference type="AlphaFoldDB" id="A0A9P0E650"/>
<dbReference type="Proteomes" id="UP001152798">
    <property type="component" value="Chromosome 1"/>
</dbReference>
<proteinExistence type="predicted"/>
<dbReference type="GO" id="GO:0031012">
    <property type="term" value="C:extracellular matrix"/>
    <property type="evidence" value="ECO:0007669"/>
    <property type="project" value="TreeGrafter"/>
</dbReference>
<feature type="compositionally biased region" description="Basic and acidic residues" evidence="3">
    <location>
        <begin position="35"/>
        <end position="46"/>
    </location>
</feature>
<dbReference type="InterPro" id="IPR036397">
    <property type="entry name" value="RNaseH_sf"/>
</dbReference>
<feature type="compositionally biased region" description="Basic and acidic residues" evidence="3">
    <location>
        <begin position="224"/>
        <end position="233"/>
    </location>
</feature>
<feature type="compositionally biased region" description="Low complexity" evidence="3">
    <location>
        <begin position="303"/>
        <end position="314"/>
    </location>
</feature>
<dbReference type="PANTHER" id="PTHR12236:SF95">
    <property type="entry name" value="CUTICULAR PROTEIN 76BD, ISOFORM C-RELATED"/>
    <property type="match status" value="1"/>
</dbReference>
<evidence type="ECO:0000256" key="1">
    <source>
        <dbReference type="ARBA" id="ARBA00022460"/>
    </source>
</evidence>
<name>A0A9P0E650_NEZVI</name>
<dbReference type="Pfam" id="PF00379">
    <property type="entry name" value="Chitin_bind_4"/>
    <property type="match status" value="1"/>
</dbReference>
<dbReference type="InterPro" id="IPR051217">
    <property type="entry name" value="Insect_Cuticle_Struc_Prot"/>
</dbReference>
<protein>
    <submittedName>
        <fullName evidence="4">Uncharacterized protein</fullName>
    </submittedName>
</protein>
<dbReference type="OrthoDB" id="6622906at2759"/>
<feature type="compositionally biased region" description="Basic and acidic residues" evidence="3">
    <location>
        <begin position="282"/>
        <end position="297"/>
    </location>
</feature>
<dbReference type="GO" id="GO:0005615">
    <property type="term" value="C:extracellular space"/>
    <property type="evidence" value="ECO:0007669"/>
    <property type="project" value="TreeGrafter"/>
</dbReference>
<feature type="region of interest" description="Disordered" evidence="3">
    <location>
        <begin position="110"/>
        <end position="314"/>
    </location>
</feature>
<feature type="compositionally biased region" description="Low complexity" evidence="3">
    <location>
        <begin position="193"/>
        <end position="218"/>
    </location>
</feature>
<gene>
    <name evidence="4" type="ORF">NEZAVI_LOCUS1858</name>
</gene>
<feature type="compositionally biased region" description="Low complexity" evidence="3">
    <location>
        <begin position="235"/>
        <end position="279"/>
    </location>
</feature>
<dbReference type="GO" id="GO:0003676">
    <property type="term" value="F:nucleic acid binding"/>
    <property type="evidence" value="ECO:0007669"/>
    <property type="project" value="InterPro"/>
</dbReference>
<accession>A0A9P0E650</accession>
<feature type="compositionally biased region" description="Polar residues" evidence="3">
    <location>
        <begin position="174"/>
        <end position="192"/>
    </location>
</feature>
<evidence type="ECO:0000256" key="3">
    <source>
        <dbReference type="SAM" id="MobiDB-lite"/>
    </source>
</evidence>